<dbReference type="InterPro" id="IPR019896">
    <property type="entry name" value="Polysacch_pyruvyl_Trfase_CsaB"/>
</dbReference>
<keyword evidence="3" id="KW-1185">Reference proteome</keyword>
<accession>A0AAP5I984</accession>
<feature type="domain" description="Polysaccharide pyruvyl transferase" evidence="1">
    <location>
        <begin position="13"/>
        <end position="282"/>
    </location>
</feature>
<comment type="caution">
    <text evidence="2">The sequence shown here is derived from an EMBL/GenBank/DDBJ whole genome shotgun (WGS) entry which is preliminary data.</text>
</comment>
<evidence type="ECO:0000259" key="1">
    <source>
        <dbReference type="Pfam" id="PF04230"/>
    </source>
</evidence>
<dbReference type="AlphaFoldDB" id="A0AAP5I984"/>
<dbReference type="NCBIfam" id="TIGR03609">
    <property type="entry name" value="S_layer_CsaB"/>
    <property type="match status" value="1"/>
</dbReference>
<protein>
    <submittedName>
        <fullName evidence="2">Polysaccharide pyruvyl transferase CsaB</fullName>
    </submittedName>
</protein>
<dbReference type="PANTHER" id="PTHR36836:SF1">
    <property type="entry name" value="COLANIC ACID BIOSYNTHESIS PROTEIN WCAK"/>
    <property type="match status" value="1"/>
</dbReference>
<gene>
    <name evidence="2" type="primary">csaB</name>
    <name evidence="2" type="ORF">G7B40_013265</name>
</gene>
<dbReference type="PANTHER" id="PTHR36836">
    <property type="entry name" value="COLANIC ACID BIOSYNTHESIS PROTEIN WCAK"/>
    <property type="match status" value="1"/>
</dbReference>
<name>A0AAP5I984_9CYAN</name>
<sequence length="351" mass="38669">MRALLSGYYGKGNGGDEALLATLLQMLPPHVIPVVLSGDPQQTSDRYGVEAHDRMAILPVLRALRSCDALVWGGGSLIQDATSAASPLYYSGMMGLAQTMGLRTIAWAQGIGPLKRRITQALAQRTFGGCTKVSVRDRASAAMLADWRIPCVLAPDPVWALEAKPVPELWNLPAPRVTVTLRSHPQLTEASLANLTRALVDFQKATQSFIILLPFQQRQDLHIAQIIQSKLKDDISQIMCLEEPQLLKGVFRGVEMAIGMRLHSLIMAAAEGCRCFAVSYDPKINRLMEDLNMPGWDLSALPDDPNLISKTWIEHYANGDRLSRETIQSLIDRALMHRDVLREALSEPSGK</sequence>
<keyword evidence="2" id="KW-0808">Transferase</keyword>
<dbReference type="InterPro" id="IPR007345">
    <property type="entry name" value="Polysacch_pyruvyl_Trfase"/>
</dbReference>
<dbReference type="RefSeq" id="WP_208353819.1">
    <property type="nucleotide sequence ID" value="NZ_JAALHA020000005.1"/>
</dbReference>
<dbReference type="Proteomes" id="UP000667802">
    <property type="component" value="Unassembled WGS sequence"/>
</dbReference>
<reference evidence="3" key="1">
    <citation type="journal article" date="2021" name="Science">
        <title>Hunting the eagle killer: A cyanobacterial neurotoxin causes vacuolar myelinopathy.</title>
        <authorList>
            <person name="Breinlinger S."/>
            <person name="Phillips T.J."/>
            <person name="Haram B.N."/>
            <person name="Mares J."/>
            <person name="Martinez Yerena J.A."/>
            <person name="Hrouzek P."/>
            <person name="Sobotka R."/>
            <person name="Henderson W.M."/>
            <person name="Schmieder P."/>
            <person name="Williams S.M."/>
            <person name="Lauderdale J.D."/>
            <person name="Wilde H.D."/>
            <person name="Gerrin W."/>
            <person name="Kust A."/>
            <person name="Washington J.W."/>
            <person name="Wagner C."/>
            <person name="Geier B."/>
            <person name="Liebeke M."/>
            <person name="Enke H."/>
            <person name="Niedermeyer T.H.J."/>
            <person name="Wilde S.B."/>
        </authorList>
    </citation>
    <scope>NUCLEOTIDE SEQUENCE [LARGE SCALE GENOMIC DNA]</scope>
    <source>
        <strain evidence="3">Thurmond2011</strain>
    </source>
</reference>
<dbReference type="EMBL" id="JAALHA020000005">
    <property type="protein sequence ID" value="MDR9895528.1"/>
    <property type="molecule type" value="Genomic_DNA"/>
</dbReference>
<proteinExistence type="predicted"/>
<dbReference type="Pfam" id="PF04230">
    <property type="entry name" value="PS_pyruv_trans"/>
    <property type="match status" value="1"/>
</dbReference>
<evidence type="ECO:0000313" key="2">
    <source>
        <dbReference type="EMBL" id="MDR9895528.1"/>
    </source>
</evidence>
<evidence type="ECO:0000313" key="3">
    <source>
        <dbReference type="Proteomes" id="UP000667802"/>
    </source>
</evidence>
<organism evidence="2 3">
    <name type="scientific">Aetokthonos hydrillicola Thurmond2011</name>
    <dbReference type="NCBI Taxonomy" id="2712845"/>
    <lineage>
        <taxon>Bacteria</taxon>
        <taxon>Bacillati</taxon>
        <taxon>Cyanobacteriota</taxon>
        <taxon>Cyanophyceae</taxon>
        <taxon>Nostocales</taxon>
        <taxon>Hapalosiphonaceae</taxon>
        <taxon>Aetokthonos</taxon>
    </lineage>
</organism>
<dbReference type="GO" id="GO:0016740">
    <property type="term" value="F:transferase activity"/>
    <property type="evidence" value="ECO:0007669"/>
    <property type="project" value="UniProtKB-KW"/>
</dbReference>